<dbReference type="GO" id="GO:0000329">
    <property type="term" value="C:fungal-type vacuole membrane"/>
    <property type="evidence" value="ECO:0007669"/>
    <property type="project" value="TreeGrafter"/>
</dbReference>
<evidence type="ECO:0000313" key="19">
    <source>
        <dbReference type="Proteomes" id="UP001212841"/>
    </source>
</evidence>
<dbReference type="GO" id="GO:0006799">
    <property type="term" value="P:polyphosphate biosynthetic process"/>
    <property type="evidence" value="ECO:0007669"/>
    <property type="project" value="UniProtKB-ARBA"/>
</dbReference>
<dbReference type="Pfam" id="PF09359">
    <property type="entry name" value="VTC"/>
    <property type="match status" value="1"/>
</dbReference>
<evidence type="ECO:0000256" key="11">
    <source>
        <dbReference type="ARBA" id="ARBA00067464"/>
    </source>
</evidence>
<evidence type="ECO:0000256" key="2">
    <source>
        <dbReference type="ARBA" id="ARBA00004128"/>
    </source>
</evidence>
<dbReference type="GO" id="GO:0008976">
    <property type="term" value="F:polyphosphate kinase activity"/>
    <property type="evidence" value="ECO:0007669"/>
    <property type="project" value="UniProtKB-EC"/>
</dbReference>
<evidence type="ECO:0000256" key="15">
    <source>
        <dbReference type="SAM" id="MobiDB-lite"/>
    </source>
</evidence>
<dbReference type="EMBL" id="JADGJD010000465">
    <property type="protein sequence ID" value="KAJ3050837.1"/>
    <property type="molecule type" value="Genomic_DNA"/>
</dbReference>
<dbReference type="PANTHER" id="PTHR46140:SF1">
    <property type="entry name" value="VACUOLAR TRANSPORTER CHAPERONE COMPLEX SUBUNIT 4-RELATED"/>
    <property type="match status" value="1"/>
</dbReference>
<comment type="subcellular location">
    <subcellularLocation>
        <location evidence="2">Vacuole membrane</location>
        <topology evidence="2">Multi-pass membrane protein</topology>
    </subcellularLocation>
</comment>
<comment type="catalytic activity">
    <reaction evidence="9">
        <text>[phosphate](n) + ATP = [phosphate](n+1) + ADP</text>
        <dbReference type="Rhea" id="RHEA:19573"/>
        <dbReference type="Rhea" id="RHEA-COMP:9859"/>
        <dbReference type="Rhea" id="RHEA-COMP:14280"/>
        <dbReference type="ChEBI" id="CHEBI:16838"/>
        <dbReference type="ChEBI" id="CHEBI:30616"/>
        <dbReference type="ChEBI" id="CHEBI:456216"/>
        <dbReference type="EC" id="2.7.4.1"/>
    </reaction>
    <physiologicalReaction direction="left-to-right" evidence="9">
        <dbReference type="Rhea" id="RHEA:19574"/>
    </physiologicalReaction>
</comment>
<dbReference type="Pfam" id="PF02656">
    <property type="entry name" value="DUF202"/>
    <property type="match status" value="1"/>
</dbReference>
<protein>
    <recommendedName>
        <fullName evidence="11">Vacuolar transporter chaperone complex subunit 4</fullName>
        <ecNumber evidence="3">2.7.4.1</ecNumber>
    </recommendedName>
    <alternativeName>
        <fullName evidence="13">Polyphosphate kinase</fullName>
    </alternativeName>
    <alternativeName>
        <fullName evidence="12">SPX-dependent polyphosphate polymerase VTC subunit 4</fullName>
    </alternativeName>
    <alternativeName>
        <fullName evidence="14">Vacuolar membrane polyphosphate polymerase catalytic subunit</fullName>
    </alternativeName>
</protein>
<feature type="compositionally biased region" description="Polar residues" evidence="15">
    <location>
        <begin position="560"/>
        <end position="571"/>
    </location>
</feature>
<dbReference type="CDD" id="cd07751">
    <property type="entry name" value="PolyPPase_VTC4_like"/>
    <property type="match status" value="1"/>
</dbReference>
<dbReference type="InterPro" id="IPR051572">
    <property type="entry name" value="VTC_Complex_Subunit"/>
</dbReference>
<dbReference type="EC" id="2.7.4.1" evidence="3"/>
<dbReference type="AlphaFoldDB" id="A0AAD5SDB9"/>
<evidence type="ECO:0000256" key="6">
    <source>
        <dbReference type="ARBA" id="ARBA00022692"/>
    </source>
</evidence>
<dbReference type="PANTHER" id="PTHR46140">
    <property type="entry name" value="VACUOLAR TRANSPORTER CHAPERONE 1-RELATED"/>
    <property type="match status" value="1"/>
</dbReference>
<feature type="compositionally biased region" description="Basic and acidic residues" evidence="15">
    <location>
        <begin position="546"/>
        <end position="555"/>
    </location>
</feature>
<keyword evidence="8 16" id="KW-0472">Membrane</keyword>
<keyword evidence="6 16" id="KW-0812">Transmembrane</keyword>
<evidence type="ECO:0000256" key="10">
    <source>
        <dbReference type="ARBA" id="ARBA00061390"/>
    </source>
</evidence>
<dbReference type="InterPro" id="IPR004331">
    <property type="entry name" value="SPX_dom"/>
</dbReference>
<accession>A0AAD5SDB9</accession>
<keyword evidence="19" id="KW-1185">Reference proteome</keyword>
<feature type="transmembrane region" description="Helical" evidence="16">
    <location>
        <begin position="629"/>
        <end position="649"/>
    </location>
</feature>
<dbReference type="InterPro" id="IPR018966">
    <property type="entry name" value="VTC_domain"/>
</dbReference>
<comment type="cofactor">
    <cofactor evidence="1">
        <name>Mn(2+)</name>
        <dbReference type="ChEBI" id="CHEBI:29035"/>
    </cofactor>
</comment>
<keyword evidence="7 16" id="KW-1133">Transmembrane helix</keyword>
<dbReference type="InterPro" id="IPR042267">
    <property type="entry name" value="VTC_sf"/>
</dbReference>
<evidence type="ECO:0000256" key="14">
    <source>
        <dbReference type="ARBA" id="ARBA00081313"/>
    </source>
</evidence>
<evidence type="ECO:0000256" key="8">
    <source>
        <dbReference type="ARBA" id="ARBA00023136"/>
    </source>
</evidence>
<feature type="compositionally biased region" description="Polar residues" evidence="15">
    <location>
        <begin position="510"/>
        <end position="521"/>
    </location>
</feature>
<evidence type="ECO:0000256" key="9">
    <source>
        <dbReference type="ARBA" id="ARBA00050204"/>
    </source>
</evidence>
<dbReference type="FunFam" id="3.20.100.30:FF:000001">
    <property type="entry name" value="Vacuolar transporter chaperone 4"/>
    <property type="match status" value="1"/>
</dbReference>
<feature type="domain" description="SPX" evidence="17">
    <location>
        <begin position="1"/>
        <end position="144"/>
    </location>
</feature>
<evidence type="ECO:0000256" key="3">
    <source>
        <dbReference type="ARBA" id="ARBA00012960"/>
    </source>
</evidence>
<dbReference type="GO" id="GO:0033254">
    <property type="term" value="C:vacuolar transporter chaperone complex"/>
    <property type="evidence" value="ECO:0007669"/>
    <property type="project" value="TreeGrafter"/>
</dbReference>
<comment type="similarity">
    <text evidence="10">Belongs to the VTC4 family.</text>
</comment>
<evidence type="ECO:0000256" key="5">
    <source>
        <dbReference type="ARBA" id="ARBA00022679"/>
    </source>
</evidence>
<feature type="transmembrane region" description="Helical" evidence="16">
    <location>
        <begin position="656"/>
        <end position="675"/>
    </location>
</feature>
<evidence type="ECO:0000256" key="13">
    <source>
        <dbReference type="ARBA" id="ARBA00080494"/>
    </source>
</evidence>
<evidence type="ECO:0000256" key="16">
    <source>
        <dbReference type="SAM" id="Phobius"/>
    </source>
</evidence>
<name>A0AAD5SDB9_9FUNG</name>
<dbReference type="InterPro" id="IPR003807">
    <property type="entry name" value="DUF202"/>
</dbReference>
<dbReference type="Gene3D" id="3.20.100.30">
    <property type="entry name" value="VTC, catalytic tunnel domain"/>
    <property type="match status" value="1"/>
</dbReference>
<keyword evidence="4" id="KW-0926">Vacuole</keyword>
<dbReference type="CDD" id="cd14480">
    <property type="entry name" value="SPX_VTC2_like"/>
    <property type="match status" value="1"/>
</dbReference>
<evidence type="ECO:0000256" key="1">
    <source>
        <dbReference type="ARBA" id="ARBA00001936"/>
    </source>
</evidence>
<evidence type="ECO:0000256" key="4">
    <source>
        <dbReference type="ARBA" id="ARBA00022554"/>
    </source>
</evidence>
<evidence type="ECO:0000256" key="7">
    <source>
        <dbReference type="ARBA" id="ARBA00022989"/>
    </source>
</evidence>
<gene>
    <name evidence="18" type="primary">VTC4_2</name>
    <name evidence="18" type="ORF">HK097_008169</name>
</gene>
<sequence>MKFGQHLADSLFPEWQFYYLDYDGLKRQLKSGMTADGGFTEQKEAAFVETLERELEKVSAFRQIKGDELTRRVEHSDAVVESILASNDETDETRFEAVEEEISRITTEITELSKFIRLNYSGFLKILKKHDKHTNFMLKPTFMVRLNARPFYRESFDKVIVQLSKLYDTVRTGGKRSQENAAMGATQQNFVRRTTKYWVHPDNVTEVKCIILKYLPVLVFSSKGQKEPDPAITSIYFDNDQFDLYLGRLEKTEGAQALRLRWYGNMDQTEIFVERKTHREDWTGESSVKSRFPIKEKYVNAYLKGEHTMDKTIQKLRDRKAKPDKELDSILQLSQEVQQSIAEKKLHPVVRTFYNRTAFQLPGDARVRISLDTDLTMIREDNYGKDRAGDNWRRTDVGTVPPFNYINQEDVNAFPYAVLEVKLQTQYGNEPPKWVDDLVKSHLVEEVPKFSKFIHGCATLLENRISLLPFWLPQMDKDIRKPAPPGYRSWSPESRPASVRGLNGVRLRGSKTNLKQLGSSEQSDRSDDGGDSIEVVVDVPRSGSRARSDSSDERTPLLGNGSSKSPTSQSGGAFEWAGGLSGLFKGRERGGSSSRGDVPFQAREMGPNKKIALPVRVEPKVFFANERTFLSWLHFCIVLGGLALTLLNFGDRVGQISGVLFTLVAMMFMVYALFLYQWRAHKIRTRDPGPYDDRVGPTILVIVLFFAISTNFWLKFTNGGGLF</sequence>
<dbReference type="Proteomes" id="UP001212841">
    <property type="component" value="Unassembled WGS sequence"/>
</dbReference>
<comment type="caution">
    <text evidence="18">The sequence shown here is derived from an EMBL/GenBank/DDBJ whole genome shotgun (WGS) entry which is preliminary data.</text>
</comment>
<dbReference type="Pfam" id="PF03105">
    <property type="entry name" value="SPX"/>
    <property type="match status" value="1"/>
</dbReference>
<evidence type="ECO:0000259" key="17">
    <source>
        <dbReference type="PROSITE" id="PS51382"/>
    </source>
</evidence>
<evidence type="ECO:0000256" key="12">
    <source>
        <dbReference type="ARBA" id="ARBA00075894"/>
    </source>
</evidence>
<evidence type="ECO:0000313" key="18">
    <source>
        <dbReference type="EMBL" id="KAJ3050837.1"/>
    </source>
</evidence>
<feature type="transmembrane region" description="Helical" evidence="16">
    <location>
        <begin position="695"/>
        <end position="714"/>
    </location>
</feature>
<feature type="region of interest" description="Disordered" evidence="15">
    <location>
        <begin position="483"/>
        <end position="571"/>
    </location>
</feature>
<keyword evidence="5" id="KW-0808">Transferase</keyword>
<proteinExistence type="inferred from homology"/>
<organism evidence="18 19">
    <name type="scientific">Rhizophlyctis rosea</name>
    <dbReference type="NCBI Taxonomy" id="64517"/>
    <lineage>
        <taxon>Eukaryota</taxon>
        <taxon>Fungi</taxon>
        <taxon>Fungi incertae sedis</taxon>
        <taxon>Chytridiomycota</taxon>
        <taxon>Chytridiomycota incertae sedis</taxon>
        <taxon>Chytridiomycetes</taxon>
        <taxon>Rhizophlyctidales</taxon>
        <taxon>Rhizophlyctidaceae</taxon>
        <taxon>Rhizophlyctis</taxon>
    </lineage>
</organism>
<reference evidence="18" key="1">
    <citation type="submission" date="2020-05" db="EMBL/GenBank/DDBJ databases">
        <title>Phylogenomic resolution of chytrid fungi.</title>
        <authorList>
            <person name="Stajich J.E."/>
            <person name="Amses K."/>
            <person name="Simmons R."/>
            <person name="Seto K."/>
            <person name="Myers J."/>
            <person name="Bonds A."/>
            <person name="Quandt C.A."/>
            <person name="Barry K."/>
            <person name="Liu P."/>
            <person name="Grigoriev I."/>
            <person name="Longcore J.E."/>
            <person name="James T.Y."/>
        </authorList>
    </citation>
    <scope>NUCLEOTIDE SEQUENCE</scope>
    <source>
        <strain evidence="18">JEL0318</strain>
    </source>
</reference>
<dbReference type="PROSITE" id="PS51382">
    <property type="entry name" value="SPX"/>
    <property type="match status" value="1"/>
</dbReference>